<evidence type="ECO:0000259" key="11">
    <source>
        <dbReference type="PROSITE" id="PS51826"/>
    </source>
</evidence>
<dbReference type="Gene3D" id="3.30.559.10">
    <property type="entry name" value="Chloramphenicol acetyltransferase-like domain"/>
    <property type="match status" value="1"/>
</dbReference>
<keyword evidence="5 8" id="KW-0012">Acyltransferase</keyword>
<dbReference type="PROSITE" id="PS50968">
    <property type="entry name" value="BIOTINYL_LIPOYL"/>
    <property type="match status" value="2"/>
</dbReference>
<feature type="compositionally biased region" description="Basic and acidic residues" evidence="9">
    <location>
        <begin position="95"/>
        <end position="118"/>
    </location>
</feature>
<feature type="compositionally biased region" description="Basic and acidic residues" evidence="9">
    <location>
        <begin position="229"/>
        <end position="249"/>
    </location>
</feature>
<dbReference type="Pfam" id="PF00364">
    <property type="entry name" value="Biotin_lipoyl"/>
    <property type="match status" value="2"/>
</dbReference>
<feature type="compositionally biased region" description="Low complexity" evidence="9">
    <location>
        <begin position="250"/>
        <end position="260"/>
    </location>
</feature>
<dbReference type="Gene3D" id="4.10.320.10">
    <property type="entry name" value="E3-binding domain"/>
    <property type="match status" value="1"/>
</dbReference>
<dbReference type="InterPro" id="IPR004167">
    <property type="entry name" value="PSBD"/>
</dbReference>
<dbReference type="Pfam" id="PF00198">
    <property type="entry name" value="2-oxoacid_dh"/>
    <property type="match status" value="1"/>
</dbReference>
<dbReference type="InterPro" id="IPR001078">
    <property type="entry name" value="2-oxoacid_DH_actylTfrase"/>
</dbReference>
<comment type="similarity">
    <text evidence="1 8">Belongs to the 2-oxoacid dehydrogenase family.</text>
</comment>
<dbReference type="CDD" id="cd06849">
    <property type="entry name" value="lipoyl_domain"/>
    <property type="match status" value="2"/>
</dbReference>
<dbReference type="PANTHER" id="PTHR23151:SF90">
    <property type="entry name" value="DIHYDROLIPOYLLYSINE-RESIDUE ACETYLTRANSFERASE COMPONENT OF PYRUVATE DEHYDROGENASE COMPLEX, MITOCHONDRIAL-RELATED"/>
    <property type="match status" value="1"/>
</dbReference>
<dbReference type="RefSeq" id="WP_379026514.1">
    <property type="nucleotide sequence ID" value="NZ_JBHRTA010000062.1"/>
</dbReference>
<accession>A0ABV7JQ14</accession>
<feature type="region of interest" description="Disordered" evidence="9">
    <location>
        <begin position="84"/>
        <end position="131"/>
    </location>
</feature>
<evidence type="ECO:0000256" key="5">
    <source>
        <dbReference type="ARBA" id="ARBA00023315"/>
    </source>
</evidence>
<dbReference type="InterPro" id="IPR045257">
    <property type="entry name" value="E2/Pdx1"/>
</dbReference>
<sequence>MAEVVKMPKMSDTMTEGVIAKWHKKVGDKVSSGDLIAEVETDKATMDFESYQEGTLLYIGPKEGEAVPVDEVIAVLGEEGEDYKSLLEGETGDSAEDKKDVKKEPKDEEKAQESTAKEEMEEEDDDGDEVTAESLGATVITMPLLSDTMTEGVIAEWHFKVGDTIKSDDVIADVETDKATMEVTAYAEGTLLHIGAKKGEAAKVNDIIAIVGKEGTDVTPLLKQHTSKSTKDKGVEKSSETKESQERESAAPAETPESASGQDDSRVKASPLARKIAKEKGIILSDVKGTGDGGRIIKKDVETHTPAAQAAPPAAAQQPTTGETAAATVNIPQFVGEERYTEKPVSQMRKTIARRLSESLFTSPHFYLTIQVDMDSAIAARTKINEVASLKVSYNDLVIKAAAVALKQHPAVNASWLGDKIRYNEHVNIGVAVAVDEGLLVPVVRFADGKSLSHISAEVKDFAQRAKTKKLQPSDWEGSTFTVSNLGMFGIDQFTAIINPPDACILAVGGIQQVPVVKNGAVVPGNIMKLTLSCDHRVVDGATGAAFLQTLKSLLEEPVRILA</sequence>
<dbReference type="SUPFAM" id="SSF47005">
    <property type="entry name" value="Peripheral subunit-binding domain of 2-oxo acid dehydrogenase complex"/>
    <property type="match status" value="1"/>
</dbReference>
<proteinExistence type="inferred from homology"/>
<comment type="caution">
    <text evidence="12">The sequence shown here is derived from an EMBL/GenBank/DDBJ whole genome shotgun (WGS) entry which is preliminary data.</text>
</comment>
<dbReference type="PROSITE" id="PS51826">
    <property type="entry name" value="PSBD"/>
    <property type="match status" value="1"/>
</dbReference>
<reference evidence="13" key="1">
    <citation type="journal article" date="2019" name="Int. J. Syst. Evol. Microbiol.">
        <title>The Global Catalogue of Microorganisms (GCM) 10K type strain sequencing project: providing services to taxonomists for standard genome sequencing and annotation.</title>
        <authorList>
            <consortium name="The Broad Institute Genomics Platform"/>
            <consortium name="The Broad Institute Genome Sequencing Center for Infectious Disease"/>
            <person name="Wu L."/>
            <person name="Ma J."/>
        </authorList>
    </citation>
    <scope>NUCLEOTIDE SEQUENCE [LARGE SCALE GENOMIC DNA]</scope>
    <source>
        <strain evidence="13">KCTC 52416</strain>
    </source>
</reference>
<feature type="domain" description="Lipoyl-binding" evidence="10">
    <location>
        <begin position="137"/>
        <end position="212"/>
    </location>
</feature>
<keyword evidence="4 8" id="KW-0450">Lipoyl</keyword>
<evidence type="ECO:0000256" key="3">
    <source>
        <dbReference type="ARBA" id="ARBA00022679"/>
    </source>
</evidence>
<organism evidence="12 13">
    <name type="scientific">Parapedobacter deserti</name>
    <dbReference type="NCBI Taxonomy" id="1912957"/>
    <lineage>
        <taxon>Bacteria</taxon>
        <taxon>Pseudomonadati</taxon>
        <taxon>Bacteroidota</taxon>
        <taxon>Sphingobacteriia</taxon>
        <taxon>Sphingobacteriales</taxon>
        <taxon>Sphingobacteriaceae</taxon>
        <taxon>Parapedobacter</taxon>
    </lineage>
</organism>
<feature type="compositionally biased region" description="Acidic residues" evidence="9">
    <location>
        <begin position="119"/>
        <end position="131"/>
    </location>
</feature>
<dbReference type="EC" id="2.3.1.12" evidence="8"/>
<evidence type="ECO:0000256" key="8">
    <source>
        <dbReference type="RuleBase" id="RU361137"/>
    </source>
</evidence>
<dbReference type="InterPro" id="IPR003016">
    <property type="entry name" value="2-oxoA_DH_lipoyl-BS"/>
</dbReference>
<comment type="subunit">
    <text evidence="2">Forms a 24-polypeptide structural core with octahedral symmetry.</text>
</comment>
<evidence type="ECO:0000259" key="10">
    <source>
        <dbReference type="PROSITE" id="PS50968"/>
    </source>
</evidence>
<dbReference type="InterPro" id="IPR036625">
    <property type="entry name" value="E3-bd_dom_sf"/>
</dbReference>
<evidence type="ECO:0000313" key="12">
    <source>
        <dbReference type="EMBL" id="MFC3200180.1"/>
    </source>
</evidence>
<dbReference type="GO" id="GO:0004742">
    <property type="term" value="F:dihydrolipoyllysine-residue acetyltransferase activity"/>
    <property type="evidence" value="ECO:0007669"/>
    <property type="project" value="UniProtKB-EC"/>
</dbReference>
<dbReference type="InterPro" id="IPR023213">
    <property type="entry name" value="CAT-like_dom_sf"/>
</dbReference>
<dbReference type="InterPro" id="IPR000089">
    <property type="entry name" value="Biotin_lipoyl"/>
</dbReference>
<keyword evidence="13" id="KW-1185">Reference proteome</keyword>
<evidence type="ECO:0000256" key="4">
    <source>
        <dbReference type="ARBA" id="ARBA00022823"/>
    </source>
</evidence>
<dbReference type="EMBL" id="JBHRTA010000062">
    <property type="protein sequence ID" value="MFC3200180.1"/>
    <property type="molecule type" value="Genomic_DNA"/>
</dbReference>
<dbReference type="InterPro" id="IPR006257">
    <property type="entry name" value="LAT1"/>
</dbReference>
<gene>
    <name evidence="12" type="ORF">ACFOET_21340</name>
</gene>
<protein>
    <recommendedName>
        <fullName evidence="8">Acetyltransferase component of pyruvate dehydrogenase complex</fullName>
        <ecNumber evidence="8">2.3.1.12</ecNumber>
    </recommendedName>
</protein>
<feature type="domain" description="Peripheral subunit-binding (PSBD)" evidence="11">
    <location>
        <begin position="268"/>
        <end position="305"/>
    </location>
</feature>
<evidence type="ECO:0000256" key="1">
    <source>
        <dbReference type="ARBA" id="ARBA00007317"/>
    </source>
</evidence>
<keyword evidence="12" id="KW-0670">Pyruvate</keyword>
<dbReference type="InterPro" id="IPR011053">
    <property type="entry name" value="Single_hybrid_motif"/>
</dbReference>
<feature type="domain" description="Lipoyl-binding" evidence="10">
    <location>
        <begin position="2"/>
        <end position="77"/>
    </location>
</feature>
<name>A0ABV7JQ14_9SPHI</name>
<dbReference type="NCBIfam" id="TIGR01349">
    <property type="entry name" value="PDHac_trf_mito"/>
    <property type="match status" value="1"/>
</dbReference>
<dbReference type="SUPFAM" id="SSF51230">
    <property type="entry name" value="Single hybrid motif"/>
    <property type="match status" value="2"/>
</dbReference>
<evidence type="ECO:0000313" key="13">
    <source>
        <dbReference type="Proteomes" id="UP001595526"/>
    </source>
</evidence>
<dbReference type="PROSITE" id="PS00189">
    <property type="entry name" value="LIPOYL"/>
    <property type="match status" value="2"/>
</dbReference>
<dbReference type="SUPFAM" id="SSF52777">
    <property type="entry name" value="CoA-dependent acyltransferases"/>
    <property type="match status" value="1"/>
</dbReference>
<comment type="cofactor">
    <cofactor evidence="8">
        <name>(R)-lipoate</name>
        <dbReference type="ChEBI" id="CHEBI:83088"/>
    </cofactor>
    <text evidence="8">Binds 2 lipoyl cofactors covalently.</text>
</comment>
<comment type="function">
    <text evidence="6">The pyruvate dehydrogenase complex catalyzes the overall conversion of pyruvate to acetyl-CoA and CO(2). It contains multiple copies of three enzymatic components: pyruvate dehydrogenase (E1), dihydrolipoamide acetyltransferase (E2) and lipoamide dehydrogenase (E3).</text>
</comment>
<dbReference type="Proteomes" id="UP001595526">
    <property type="component" value="Unassembled WGS sequence"/>
</dbReference>
<dbReference type="Gene3D" id="2.40.50.100">
    <property type="match status" value="2"/>
</dbReference>
<dbReference type="PANTHER" id="PTHR23151">
    <property type="entry name" value="DIHYDROLIPOAMIDE ACETYL/SUCCINYL-TRANSFERASE-RELATED"/>
    <property type="match status" value="1"/>
</dbReference>
<evidence type="ECO:0000256" key="2">
    <source>
        <dbReference type="ARBA" id="ARBA00011484"/>
    </source>
</evidence>
<comment type="catalytic activity">
    <reaction evidence="7 8">
        <text>N(6)-[(R)-dihydrolipoyl]-L-lysyl-[protein] + acetyl-CoA = N(6)-[(R)-S(8)-acetyldihydrolipoyl]-L-lysyl-[protein] + CoA</text>
        <dbReference type="Rhea" id="RHEA:17017"/>
        <dbReference type="Rhea" id="RHEA-COMP:10475"/>
        <dbReference type="Rhea" id="RHEA-COMP:10478"/>
        <dbReference type="ChEBI" id="CHEBI:57287"/>
        <dbReference type="ChEBI" id="CHEBI:57288"/>
        <dbReference type="ChEBI" id="CHEBI:83100"/>
        <dbReference type="ChEBI" id="CHEBI:83111"/>
        <dbReference type="EC" id="2.3.1.12"/>
    </reaction>
</comment>
<keyword evidence="3 8" id="KW-0808">Transferase</keyword>
<evidence type="ECO:0000256" key="9">
    <source>
        <dbReference type="SAM" id="MobiDB-lite"/>
    </source>
</evidence>
<dbReference type="Pfam" id="PF02817">
    <property type="entry name" value="E3_binding"/>
    <property type="match status" value="1"/>
</dbReference>
<evidence type="ECO:0000256" key="7">
    <source>
        <dbReference type="ARBA" id="ARBA00048370"/>
    </source>
</evidence>
<feature type="region of interest" description="Disordered" evidence="9">
    <location>
        <begin position="221"/>
        <end position="270"/>
    </location>
</feature>
<evidence type="ECO:0000256" key="6">
    <source>
        <dbReference type="ARBA" id="ARBA00025211"/>
    </source>
</evidence>